<dbReference type="Proteomes" id="UP000636800">
    <property type="component" value="Chromosome 3"/>
</dbReference>
<dbReference type="Gene3D" id="1.25.40.10">
    <property type="entry name" value="Tetratricopeptide repeat domain"/>
    <property type="match status" value="3"/>
</dbReference>
<feature type="repeat" description="TPR" evidence="3">
    <location>
        <begin position="72"/>
        <end position="105"/>
    </location>
</feature>
<evidence type="ECO:0000256" key="2">
    <source>
        <dbReference type="ARBA" id="ARBA00022803"/>
    </source>
</evidence>
<name>A0A835RHT2_VANPL</name>
<keyword evidence="1" id="KW-0677">Repeat</keyword>
<reference evidence="5 6" key="1">
    <citation type="journal article" date="2020" name="Nat. Food">
        <title>A phased Vanilla planifolia genome enables genetic improvement of flavour and production.</title>
        <authorList>
            <person name="Hasing T."/>
            <person name="Tang H."/>
            <person name="Brym M."/>
            <person name="Khazi F."/>
            <person name="Huang T."/>
            <person name="Chambers A.H."/>
        </authorList>
    </citation>
    <scope>NUCLEOTIDE SEQUENCE [LARGE SCALE GENOMIC DNA]</scope>
    <source>
        <tissue evidence="5">Leaf</tissue>
    </source>
</reference>
<dbReference type="PANTHER" id="PTHR14027:SF2">
    <property type="entry name" value="RNA POLYMERASE-ASSOCIATED PROTEIN CTR9 HOMOLOG"/>
    <property type="match status" value="1"/>
</dbReference>
<dbReference type="GO" id="GO:0000993">
    <property type="term" value="F:RNA polymerase II complex binding"/>
    <property type="evidence" value="ECO:0007669"/>
    <property type="project" value="TreeGrafter"/>
</dbReference>
<evidence type="ECO:0000313" key="5">
    <source>
        <dbReference type="EMBL" id="KAG0488415.1"/>
    </source>
</evidence>
<dbReference type="Pfam" id="PF13432">
    <property type="entry name" value="TPR_16"/>
    <property type="match status" value="1"/>
</dbReference>
<accession>A0A835RHT2</accession>
<keyword evidence="6" id="KW-1185">Reference proteome</keyword>
<keyword evidence="2 3" id="KW-0802">TPR repeat</keyword>
<comment type="caution">
    <text evidence="5">The sequence shown here is derived from an EMBL/GenBank/DDBJ whole genome shotgun (WGS) entry which is preliminary data.</text>
</comment>
<feature type="non-terminal residue" evidence="5">
    <location>
        <position position="1"/>
    </location>
</feature>
<dbReference type="FunFam" id="1.25.40.10:FF:000628">
    <property type="entry name" value="protein CTR9 homolog"/>
    <property type="match status" value="1"/>
</dbReference>
<dbReference type="GO" id="GO:0006355">
    <property type="term" value="P:regulation of DNA-templated transcription"/>
    <property type="evidence" value="ECO:0007669"/>
    <property type="project" value="InterPro"/>
</dbReference>
<evidence type="ECO:0000256" key="4">
    <source>
        <dbReference type="SAM" id="MobiDB-lite"/>
    </source>
</evidence>
<protein>
    <submittedName>
        <fullName evidence="5">Uncharacterized protein</fullName>
    </submittedName>
</protein>
<dbReference type="SUPFAM" id="SSF48452">
    <property type="entry name" value="TPR-like"/>
    <property type="match status" value="2"/>
</dbReference>
<dbReference type="Pfam" id="PF13174">
    <property type="entry name" value="TPR_6"/>
    <property type="match status" value="1"/>
</dbReference>
<proteinExistence type="predicted"/>
<dbReference type="OrthoDB" id="1877784at2759"/>
<feature type="compositionally biased region" description="Basic and acidic residues" evidence="4">
    <location>
        <begin position="522"/>
        <end position="542"/>
    </location>
</feature>
<feature type="repeat" description="TPR" evidence="3">
    <location>
        <begin position="292"/>
        <end position="325"/>
    </location>
</feature>
<dbReference type="PROSITE" id="PS50293">
    <property type="entry name" value="TPR_REGION"/>
    <property type="match status" value="1"/>
</dbReference>
<dbReference type="GO" id="GO:0016593">
    <property type="term" value="C:Cdc73/Paf1 complex"/>
    <property type="evidence" value="ECO:0007669"/>
    <property type="project" value="TreeGrafter"/>
</dbReference>
<dbReference type="InterPro" id="IPR011990">
    <property type="entry name" value="TPR-like_helical_dom_sf"/>
</dbReference>
<dbReference type="Pfam" id="PF13181">
    <property type="entry name" value="TPR_8"/>
    <property type="match status" value="2"/>
</dbReference>
<dbReference type="SMART" id="SM00028">
    <property type="entry name" value="TPR"/>
    <property type="match status" value="8"/>
</dbReference>
<dbReference type="EMBL" id="JADCNL010000003">
    <property type="protein sequence ID" value="KAG0488415.1"/>
    <property type="molecule type" value="Genomic_DNA"/>
</dbReference>
<dbReference type="FunFam" id="1.25.40.10:FF:000328">
    <property type="entry name" value="protein CTR9 homolog"/>
    <property type="match status" value="1"/>
</dbReference>
<dbReference type="GO" id="GO:0006368">
    <property type="term" value="P:transcription elongation by RNA polymerase II"/>
    <property type="evidence" value="ECO:0007669"/>
    <property type="project" value="TreeGrafter"/>
</dbReference>
<dbReference type="InterPro" id="IPR019734">
    <property type="entry name" value="TPR_rpt"/>
</dbReference>
<feature type="repeat" description="TPR" evidence="3">
    <location>
        <begin position="217"/>
        <end position="250"/>
    </location>
</feature>
<evidence type="ECO:0000256" key="1">
    <source>
        <dbReference type="ARBA" id="ARBA00022737"/>
    </source>
</evidence>
<gene>
    <name evidence="5" type="ORF">HPP92_007226</name>
</gene>
<dbReference type="AlphaFoldDB" id="A0A835RHT2"/>
<sequence length="581" mass="66974">LCVAKGDLAQASSQFNIVLGEDKNNVAALLDQACVEFDARENEDQYQKAVESYKRSLDYYKKALRAYPSCPGAARLGIGYCRYRLGQFDKARQAFHRVLDLDPENIDALVALGIMELQTNEVDGIQKGMLKMQRAFEIYPYCSMALNHLANHFFFTGQHFLVEQLTETALSVINHGLMRAHSYYNLARSYHSKGDFEKAGRYYMASVKEINKPQEFALPFYGLGQVQLKLGDFRNALSNFEKVMEVYPESCETLKAFMELGELLMLMDPGAALDSLKSALNILKKGGEEVPIELLNNIGVLYFEKGEFELAENTFKEALGEVTYLSLLFDRKKWLYHGFVHTIFLFRDMTLFHQLEEDGISLDLPWDKVTTLFNYARLLEQLRNNDKASVIYRLILFKYPDYVDAYLRLAAICKERNNIQLSIVLIRDALKIDDKCPNALSMLGDLELKIDDWLKAKDTFRAAKDATDGKDSYATLSLGNWNYYAAMRSERRDQKLEATHFEKAKELYTKKGVKVAANGKKVSKEQSGKLERRKQEDELKRVMQQEEHFERIKKYSLPFHRNVVGKCFDTKTQKHNRRVRL</sequence>
<dbReference type="InterPro" id="IPR031101">
    <property type="entry name" value="Ctr9"/>
</dbReference>
<evidence type="ECO:0000313" key="6">
    <source>
        <dbReference type="Proteomes" id="UP000636800"/>
    </source>
</evidence>
<organism evidence="5 6">
    <name type="scientific">Vanilla planifolia</name>
    <name type="common">Vanilla</name>
    <dbReference type="NCBI Taxonomy" id="51239"/>
    <lineage>
        <taxon>Eukaryota</taxon>
        <taxon>Viridiplantae</taxon>
        <taxon>Streptophyta</taxon>
        <taxon>Embryophyta</taxon>
        <taxon>Tracheophyta</taxon>
        <taxon>Spermatophyta</taxon>
        <taxon>Magnoliopsida</taxon>
        <taxon>Liliopsida</taxon>
        <taxon>Asparagales</taxon>
        <taxon>Orchidaceae</taxon>
        <taxon>Vanilloideae</taxon>
        <taxon>Vanilleae</taxon>
        <taxon>Vanilla</taxon>
    </lineage>
</organism>
<feature type="region of interest" description="Disordered" evidence="4">
    <location>
        <begin position="518"/>
        <end position="542"/>
    </location>
</feature>
<evidence type="ECO:0000256" key="3">
    <source>
        <dbReference type="PROSITE-ProRule" id="PRU00339"/>
    </source>
</evidence>
<dbReference type="PROSITE" id="PS50005">
    <property type="entry name" value="TPR"/>
    <property type="match status" value="3"/>
</dbReference>
<dbReference type="PANTHER" id="PTHR14027">
    <property type="entry name" value="RNA POLYMERASE-ASSOCIATED PROTEIN CTR9"/>
    <property type="match status" value="1"/>
</dbReference>